<reference evidence="1" key="1">
    <citation type="submission" date="2020-11" db="EMBL/GenBank/DDBJ databases">
        <authorList>
            <consortium name="DOE Joint Genome Institute"/>
            <person name="Ahrendt S."/>
            <person name="Riley R."/>
            <person name="Andreopoulos W."/>
            <person name="Labutti K."/>
            <person name="Pangilinan J."/>
            <person name="Ruiz-Duenas F.J."/>
            <person name="Barrasa J.M."/>
            <person name="Sanchez-Garcia M."/>
            <person name="Camarero S."/>
            <person name="Miyauchi S."/>
            <person name="Serrano A."/>
            <person name="Linde D."/>
            <person name="Babiker R."/>
            <person name="Drula E."/>
            <person name="Ayuso-Fernandez I."/>
            <person name="Pacheco R."/>
            <person name="Padilla G."/>
            <person name="Ferreira P."/>
            <person name="Barriuso J."/>
            <person name="Kellner H."/>
            <person name="Castanera R."/>
            <person name="Alfaro M."/>
            <person name="Ramirez L."/>
            <person name="Pisabarro A.G."/>
            <person name="Kuo A."/>
            <person name="Tritt A."/>
            <person name="Lipzen A."/>
            <person name="He G."/>
            <person name="Yan M."/>
            <person name="Ng V."/>
            <person name="Cullen D."/>
            <person name="Martin F."/>
            <person name="Rosso M.-N."/>
            <person name="Henrissat B."/>
            <person name="Hibbett D."/>
            <person name="Martinez A.T."/>
            <person name="Grigoriev I.V."/>
        </authorList>
    </citation>
    <scope>NUCLEOTIDE SEQUENCE</scope>
    <source>
        <strain evidence="1">ATCC 90797</strain>
    </source>
</reference>
<dbReference type="OrthoDB" id="3267163at2759"/>
<dbReference type="Proteomes" id="UP000807025">
    <property type="component" value="Unassembled WGS sequence"/>
</dbReference>
<organism evidence="1 2">
    <name type="scientific">Pleurotus eryngii</name>
    <name type="common">Boletus of the steppes</name>
    <dbReference type="NCBI Taxonomy" id="5323"/>
    <lineage>
        <taxon>Eukaryota</taxon>
        <taxon>Fungi</taxon>
        <taxon>Dikarya</taxon>
        <taxon>Basidiomycota</taxon>
        <taxon>Agaricomycotina</taxon>
        <taxon>Agaricomycetes</taxon>
        <taxon>Agaricomycetidae</taxon>
        <taxon>Agaricales</taxon>
        <taxon>Pleurotineae</taxon>
        <taxon>Pleurotaceae</taxon>
        <taxon>Pleurotus</taxon>
    </lineage>
</organism>
<comment type="caution">
    <text evidence="1">The sequence shown here is derived from an EMBL/GenBank/DDBJ whole genome shotgun (WGS) entry which is preliminary data.</text>
</comment>
<proteinExistence type="predicted"/>
<accession>A0A9P6A4Q0</accession>
<dbReference type="EMBL" id="MU154529">
    <property type="protein sequence ID" value="KAF9500075.1"/>
    <property type="molecule type" value="Genomic_DNA"/>
</dbReference>
<evidence type="ECO:0000313" key="2">
    <source>
        <dbReference type="Proteomes" id="UP000807025"/>
    </source>
</evidence>
<protein>
    <submittedName>
        <fullName evidence="1">Uncharacterized protein</fullName>
    </submittedName>
</protein>
<sequence>MLLTLGVSFALRRFKRDSKTSRSRLRDLESDASRSRRLVYIFEQLEHRAEDVVRDVVEGVGQSDSDGVVSSAVPPQGVEASQNTTINGVSELISSNTAPAAHPPSLPLPDQPQLRRTIDQPKLTDVQRRMVEQLNRLPLIKTLAYFHEARNAHALIVCRDADYFPEMAAGRNVVKYWSNVFVA</sequence>
<evidence type="ECO:0000313" key="1">
    <source>
        <dbReference type="EMBL" id="KAF9500075.1"/>
    </source>
</evidence>
<gene>
    <name evidence="1" type="ORF">BDN71DRAFT_1264313</name>
</gene>
<keyword evidence="2" id="KW-1185">Reference proteome</keyword>
<dbReference type="AlphaFoldDB" id="A0A9P6A4Q0"/>
<name>A0A9P6A4Q0_PLEER</name>